<organism evidence="2 3">
    <name type="scientific">Paenibacillus foliorum</name>
    <dbReference type="NCBI Taxonomy" id="2654974"/>
    <lineage>
        <taxon>Bacteria</taxon>
        <taxon>Bacillati</taxon>
        <taxon>Bacillota</taxon>
        <taxon>Bacilli</taxon>
        <taxon>Bacillales</taxon>
        <taxon>Paenibacillaceae</taxon>
        <taxon>Paenibacillus</taxon>
    </lineage>
</organism>
<dbReference type="GO" id="GO:0016779">
    <property type="term" value="F:nucleotidyltransferase activity"/>
    <property type="evidence" value="ECO:0007669"/>
    <property type="project" value="InterPro"/>
</dbReference>
<evidence type="ECO:0000259" key="1">
    <source>
        <dbReference type="Pfam" id="PF01909"/>
    </source>
</evidence>
<dbReference type="AlphaFoldDB" id="A0A972JZ22"/>
<dbReference type="SUPFAM" id="SSF81301">
    <property type="entry name" value="Nucleotidyltransferase"/>
    <property type="match status" value="1"/>
</dbReference>
<dbReference type="RefSeq" id="WP_171651356.1">
    <property type="nucleotide sequence ID" value="NZ_WHOD01000043.1"/>
</dbReference>
<dbReference type="InterPro" id="IPR002934">
    <property type="entry name" value="Polymerase_NTP_transf_dom"/>
</dbReference>
<dbReference type="CDD" id="cd05403">
    <property type="entry name" value="NT_KNTase_like"/>
    <property type="match status" value="1"/>
</dbReference>
<reference evidence="2" key="1">
    <citation type="submission" date="2019-10" db="EMBL/GenBank/DDBJ databases">
        <title>Description of Paenibacillus glebae sp. nov.</title>
        <authorList>
            <person name="Carlier A."/>
            <person name="Qi S."/>
        </authorList>
    </citation>
    <scope>NUCLEOTIDE SEQUENCE</scope>
    <source>
        <strain evidence="2">LMG 31456</strain>
    </source>
</reference>
<protein>
    <recommendedName>
        <fullName evidence="1">Polymerase nucleotidyl transferase domain-containing protein</fullName>
    </recommendedName>
</protein>
<accession>A0A972JZ22</accession>
<evidence type="ECO:0000313" key="3">
    <source>
        <dbReference type="Proteomes" id="UP000641588"/>
    </source>
</evidence>
<gene>
    <name evidence="2" type="ORF">GC093_07930</name>
</gene>
<comment type="caution">
    <text evidence="2">The sequence shown here is derived from an EMBL/GenBank/DDBJ whole genome shotgun (WGS) entry which is preliminary data.</text>
</comment>
<proteinExistence type="predicted"/>
<dbReference type="Gene3D" id="3.30.460.10">
    <property type="entry name" value="Beta Polymerase, domain 2"/>
    <property type="match status" value="1"/>
</dbReference>
<dbReference type="EMBL" id="WHOD01000043">
    <property type="protein sequence ID" value="NOU93156.1"/>
    <property type="molecule type" value="Genomic_DNA"/>
</dbReference>
<name>A0A972JZ22_9BACL</name>
<keyword evidence="3" id="KW-1185">Reference proteome</keyword>
<dbReference type="Pfam" id="PF01909">
    <property type="entry name" value="NTP_transf_2"/>
    <property type="match status" value="1"/>
</dbReference>
<dbReference type="Proteomes" id="UP000641588">
    <property type="component" value="Unassembled WGS sequence"/>
</dbReference>
<feature type="domain" description="Polymerase nucleotidyl transferase" evidence="1">
    <location>
        <begin position="19"/>
        <end position="57"/>
    </location>
</feature>
<dbReference type="InterPro" id="IPR043519">
    <property type="entry name" value="NT_sf"/>
</dbReference>
<sequence length="240" mass="27869">MVQSDSNIMDFINAFLQQDLPSRGNVETVVLCGSYALGKATYHSDIDLCYISEISNFQRESLIHLGREFQLMIAPWSWYEHVVKEFERNGTNIATITVMLATGKCLIGNTERWRNLQSSALSSYHDGPNHPSTEEIRKIRVQITDLWEDFCDKEEYRERQWISLEILRKCVEAQFIIRKWWIVKTKYQVDELRVRDASMANLLDDCLESLGSKEVLEAICSYVLGPVGGWMKDSWKTQEN</sequence>
<evidence type="ECO:0000313" key="2">
    <source>
        <dbReference type="EMBL" id="NOU93156.1"/>
    </source>
</evidence>